<dbReference type="GO" id="GO:0005886">
    <property type="term" value="C:plasma membrane"/>
    <property type="evidence" value="ECO:0007669"/>
    <property type="project" value="TreeGrafter"/>
</dbReference>
<evidence type="ECO:0000313" key="8">
    <source>
        <dbReference type="Proteomes" id="UP000781173"/>
    </source>
</evidence>
<evidence type="ECO:0000256" key="6">
    <source>
        <dbReference type="SAM" id="Phobius"/>
    </source>
</evidence>
<dbReference type="GO" id="GO:0051301">
    <property type="term" value="P:cell division"/>
    <property type="evidence" value="ECO:0007669"/>
    <property type="project" value="InterPro"/>
</dbReference>
<feature type="transmembrane region" description="Helical" evidence="6">
    <location>
        <begin position="255"/>
        <end position="273"/>
    </location>
</feature>
<dbReference type="Pfam" id="PF01098">
    <property type="entry name" value="FTSW_RODA_SPOVE"/>
    <property type="match status" value="2"/>
</dbReference>
<protein>
    <submittedName>
        <fullName evidence="7">FtsW/RodA/SpoVE family cell cycle protein</fullName>
    </submittedName>
</protein>
<feature type="transmembrane region" description="Helical" evidence="6">
    <location>
        <begin position="405"/>
        <end position="427"/>
    </location>
</feature>
<dbReference type="GO" id="GO:0015648">
    <property type="term" value="F:lipid-linked peptidoglycan transporter activity"/>
    <property type="evidence" value="ECO:0007669"/>
    <property type="project" value="TreeGrafter"/>
</dbReference>
<sequence length="485" mass="53582">MHLLNFSQLRNHDWLMTLIIVVLLSLGVITIFSTTLNSVSEAQGAGTLPKQLIFVVVGLIVYFFISTIQISWLQTQFFQVIVYIFIIFSLVLVLLVGQNIAGTNRWIDIGFFSFQPSEYAKIALIIITAGIFTNDDTKLAPNSGIKLTRSKLKKTKGLDGRLNWLKSDHAHIWKLVISTLTAIPLIFLTLIQPSLGNAVIISLIWLIIVFSLFPNQKRLMQVIVLLGSFLLIISELFTISRDAYTLSMNFTPETIDLFTLAVGISGILIVSFVGRIKIKFLLLLPLISLTLLFATVTVWNTQITNYQKDRIDVFLSGPESDPYDGGYQVRQSKIAIGSGRLMGRGFLEGTQSSLNVLTQSHTDFIFAAMSEQFGFVGSSILLLLYIILIIRILKIGFSSSTSFGRVVALGIATMILLHIFINVGMNLGQLPVTGIPLPLVSYGGNSVLVNLISLGIVQSIAGSKRAVDISDSLMLRSQSRLYQQN</sequence>
<keyword evidence="3" id="KW-0133">Cell shape</keyword>
<feature type="transmembrane region" description="Helical" evidence="6">
    <location>
        <begin position="78"/>
        <end position="97"/>
    </location>
</feature>
<evidence type="ECO:0000313" key="7">
    <source>
        <dbReference type="EMBL" id="MBW7953434.1"/>
    </source>
</evidence>
<accession>A0A952DU64</accession>
<comment type="subcellular location">
    <subcellularLocation>
        <location evidence="1">Membrane</location>
        <topology evidence="1">Multi-pass membrane protein</topology>
    </subcellularLocation>
</comment>
<dbReference type="Proteomes" id="UP000781173">
    <property type="component" value="Unassembled WGS sequence"/>
</dbReference>
<dbReference type="GO" id="GO:0032153">
    <property type="term" value="C:cell division site"/>
    <property type="evidence" value="ECO:0007669"/>
    <property type="project" value="TreeGrafter"/>
</dbReference>
<keyword evidence="5 6" id="KW-0472">Membrane</keyword>
<feature type="transmembrane region" description="Helical" evidence="6">
    <location>
        <begin position="373"/>
        <end position="393"/>
    </location>
</feature>
<organism evidence="7 8">
    <name type="scientific">Candidatus Dojkabacteria bacterium</name>
    <dbReference type="NCBI Taxonomy" id="2099670"/>
    <lineage>
        <taxon>Bacteria</taxon>
        <taxon>Candidatus Dojkabacteria</taxon>
    </lineage>
</organism>
<dbReference type="EMBL" id="JACFOF010000003">
    <property type="protein sequence ID" value="MBW7953434.1"/>
    <property type="molecule type" value="Genomic_DNA"/>
</dbReference>
<gene>
    <name evidence="7" type="ORF">H3C67_01475</name>
</gene>
<dbReference type="InterPro" id="IPR001182">
    <property type="entry name" value="FtsW/RodA"/>
</dbReference>
<evidence type="ECO:0000256" key="1">
    <source>
        <dbReference type="ARBA" id="ARBA00004141"/>
    </source>
</evidence>
<evidence type="ECO:0000256" key="3">
    <source>
        <dbReference type="ARBA" id="ARBA00022960"/>
    </source>
</evidence>
<feature type="transmembrane region" description="Helical" evidence="6">
    <location>
        <begin position="280"/>
        <end position="299"/>
    </location>
</feature>
<dbReference type="PANTHER" id="PTHR30474">
    <property type="entry name" value="CELL CYCLE PROTEIN"/>
    <property type="match status" value="1"/>
</dbReference>
<reference evidence="7" key="1">
    <citation type="journal article" date="2022" name="ISME J.">
        <title>A general approach to explore prokaryotic protein glycosylation reveals the unique surface layer modulation of an anammox bacterium.</title>
        <authorList>
            <person name="Pabst M."/>
            <person name="Grouzdev D.S."/>
            <person name="Lawson C.E."/>
            <person name="Kleikamp H.B.C."/>
            <person name="de Ram C."/>
            <person name="Louwen R."/>
            <person name="Lin Y.M."/>
            <person name="Lucker S."/>
            <person name="van Loosdrecht M.C.M."/>
            <person name="Laureni M."/>
        </authorList>
    </citation>
    <scope>NUCLEOTIDE SEQUENCE</scope>
    <source>
        <strain evidence="7">BROCD043</strain>
    </source>
</reference>
<evidence type="ECO:0000256" key="2">
    <source>
        <dbReference type="ARBA" id="ARBA00022692"/>
    </source>
</evidence>
<keyword evidence="4 6" id="KW-1133">Transmembrane helix</keyword>
<dbReference type="PANTHER" id="PTHR30474:SF1">
    <property type="entry name" value="PEPTIDOGLYCAN GLYCOSYLTRANSFERASE MRDB"/>
    <property type="match status" value="1"/>
</dbReference>
<dbReference type="GO" id="GO:0008360">
    <property type="term" value="P:regulation of cell shape"/>
    <property type="evidence" value="ECO:0007669"/>
    <property type="project" value="UniProtKB-KW"/>
</dbReference>
<name>A0A952DU64_9BACT</name>
<evidence type="ECO:0000256" key="4">
    <source>
        <dbReference type="ARBA" id="ARBA00022989"/>
    </source>
</evidence>
<feature type="transmembrane region" description="Helical" evidence="6">
    <location>
        <begin position="222"/>
        <end position="240"/>
    </location>
</feature>
<keyword evidence="2 6" id="KW-0812">Transmembrane</keyword>
<evidence type="ECO:0000256" key="5">
    <source>
        <dbReference type="ARBA" id="ARBA00023136"/>
    </source>
</evidence>
<feature type="transmembrane region" description="Helical" evidence="6">
    <location>
        <begin position="14"/>
        <end position="32"/>
    </location>
</feature>
<proteinExistence type="predicted"/>
<feature type="transmembrane region" description="Helical" evidence="6">
    <location>
        <begin position="439"/>
        <end position="457"/>
    </location>
</feature>
<feature type="transmembrane region" description="Helical" evidence="6">
    <location>
        <begin position="197"/>
        <end position="215"/>
    </location>
</feature>
<feature type="transmembrane region" description="Helical" evidence="6">
    <location>
        <begin position="172"/>
        <end position="191"/>
    </location>
</feature>
<comment type="caution">
    <text evidence="7">The sequence shown here is derived from an EMBL/GenBank/DDBJ whole genome shotgun (WGS) entry which is preliminary data.</text>
</comment>
<dbReference type="AlphaFoldDB" id="A0A952DU64"/>
<feature type="transmembrane region" description="Helical" evidence="6">
    <location>
        <begin position="52"/>
        <end position="72"/>
    </location>
</feature>